<keyword evidence="3" id="KW-1185">Reference proteome</keyword>
<evidence type="ECO:0000313" key="2">
    <source>
        <dbReference type="EMBL" id="PIA15048.1"/>
    </source>
</evidence>
<feature type="compositionally biased region" description="Polar residues" evidence="1">
    <location>
        <begin position="1199"/>
        <end position="1208"/>
    </location>
</feature>
<dbReference type="EMBL" id="KZ303510">
    <property type="protein sequence ID" value="PIA15048.1"/>
    <property type="molecule type" value="Genomic_DNA"/>
</dbReference>
<feature type="region of interest" description="Disordered" evidence="1">
    <location>
        <begin position="883"/>
        <end position="910"/>
    </location>
</feature>
<evidence type="ECO:0000313" key="3">
    <source>
        <dbReference type="Proteomes" id="UP000242474"/>
    </source>
</evidence>
<feature type="region of interest" description="Disordered" evidence="1">
    <location>
        <begin position="324"/>
        <end position="357"/>
    </location>
</feature>
<sequence>MSSAASTEVHVADVPITATARHGSISSERPGFIGAGMAKRTIDDKETGSSNSCKDSGASSLASASPRLALRPSYMQAAYTQPLGSADADISTLASGPTHLAFPNLDFPSIPSSAVRHQPSGSAAYAATRAAQPVIGDSDLEIRVGSIPHANPISTATGATTAASTGCAQNSERRMHIQGSPQTNEQPYSIYAPQNAPEAARLAQLHGFATSTSNTAATTRTTTPNANLSNTAATTTAKTLSAPSDEFARMSDSRHWLLAQASMPGTRDPSRFRSAPIDCAGSSNAPSYALASVVTISTSPSSLPTKAASIGTHAGVLYQHLSNNTDGAAMDTSSEPDSQDPQLPVSATSTEGFEGSSSLVRSLGNRARTLSDSHIAPIRSLTGLALSPVSARTQHRQSLSMRSEAGQSWQSGASEYLGALDASILQQILRRVDDIHRHCESLVQMQTQQAGQIRSLEATIQQYGGATRSAAGGPITMSPISKGPPLHGSAQQAQTLTHRQGFQSPPPHMALADTTSTPLTDSGSVSRSGGSREITQTRHPSQYSHSRCGAAAEEVEHITTEAEGIVYQSQGNSYPGGGHRQQRLHHHYGRLQQQQQTHYSQPTGRLSPSHVYRNPGHFHQSRVMPYSTRTSPTGRAVLSPPNVGSALRGQHGTHSMAQLTAYETPSGRGRRESTYLQPRTANTHPLWSAQHHSSAQPGLEGGVTSNAAFVSATRAVDERPAHVQSQYASVGSSTQPPRLAAPHGAATASVFGSATPVSASKVEQYGATSGGHPLARARRPTADELGNEFTGGGAADGGLPQAPQYSHVHPQYSQQEHYYRSQQHSQQAQTHTLLPPIRTVGMGRSSVVEARGYMPSGRGGPGGVLLAHPDAALAGRLGRVSKDKGKAGLDSGMGDAAAGPSGGNPDAQPTHAWLSGQRHYKNALLHLLTLESFYPSDIAMLNMFREQGDFTNDQIEANGAAMLSWARSWLRYNRNAVLRGTLENKSKATLPQLAEALQHDLHAKTAFTTTYNLRRCALLRLIYYQWQAENKLGTKSQSLYRDYETRLREIEALPTDQEQEAEWEAILREEQNRRLALIREGRGSGGSAILPRHEATQVVSTGLPEGQALRTQSTRGTPSRRASLEWPAQQSASGTPVPGQAHYHQHAMQQQLRGPFVQHGLQETMHTFQTPPRRLAHDPGEGWQMGSQAAVGRDDDSEMSVNLSPEPQ</sequence>
<dbReference type="OrthoDB" id="5576941at2759"/>
<feature type="compositionally biased region" description="Low complexity" evidence="1">
    <location>
        <begin position="522"/>
        <end position="532"/>
    </location>
</feature>
<feature type="compositionally biased region" description="Polar residues" evidence="1">
    <location>
        <begin position="723"/>
        <end position="736"/>
    </location>
</feature>
<evidence type="ECO:0000256" key="1">
    <source>
        <dbReference type="SAM" id="MobiDB-lite"/>
    </source>
</evidence>
<gene>
    <name evidence="2" type="ORF">COEREDRAFT_88148</name>
</gene>
<accession>A0A2G5B7Q4</accession>
<dbReference type="AlphaFoldDB" id="A0A2G5B7Q4"/>
<protein>
    <submittedName>
        <fullName evidence="2">Uncharacterized protein</fullName>
    </submittedName>
</protein>
<name>A0A2G5B7Q4_COERN</name>
<proteinExistence type="predicted"/>
<reference evidence="2 3" key="1">
    <citation type="journal article" date="2015" name="Genome Biol. Evol.">
        <title>Phylogenomic analyses indicate that early fungi evolved digesting cell walls of algal ancestors of land plants.</title>
        <authorList>
            <person name="Chang Y."/>
            <person name="Wang S."/>
            <person name="Sekimoto S."/>
            <person name="Aerts A.L."/>
            <person name="Choi C."/>
            <person name="Clum A."/>
            <person name="LaButti K.M."/>
            <person name="Lindquist E.A."/>
            <person name="Yee Ngan C."/>
            <person name="Ohm R.A."/>
            <person name="Salamov A.A."/>
            <person name="Grigoriev I.V."/>
            <person name="Spatafora J.W."/>
            <person name="Berbee M.L."/>
        </authorList>
    </citation>
    <scope>NUCLEOTIDE SEQUENCE [LARGE SCALE GENOMIC DNA]</scope>
    <source>
        <strain evidence="2 3">NRRL 1564</strain>
    </source>
</reference>
<feature type="region of interest" description="Disordered" evidence="1">
    <location>
        <begin position="480"/>
        <end position="551"/>
    </location>
</feature>
<feature type="region of interest" description="Disordered" evidence="1">
    <location>
        <begin position="1098"/>
        <end position="1148"/>
    </location>
</feature>
<organism evidence="2 3">
    <name type="scientific">Coemansia reversa (strain ATCC 12441 / NRRL 1564)</name>
    <dbReference type="NCBI Taxonomy" id="763665"/>
    <lineage>
        <taxon>Eukaryota</taxon>
        <taxon>Fungi</taxon>
        <taxon>Fungi incertae sedis</taxon>
        <taxon>Zoopagomycota</taxon>
        <taxon>Kickxellomycotina</taxon>
        <taxon>Kickxellomycetes</taxon>
        <taxon>Kickxellales</taxon>
        <taxon>Kickxellaceae</taxon>
        <taxon>Coemansia</taxon>
    </lineage>
</organism>
<feature type="region of interest" description="Disordered" evidence="1">
    <location>
        <begin position="716"/>
        <end position="741"/>
    </location>
</feature>
<dbReference type="Proteomes" id="UP000242474">
    <property type="component" value="Unassembled WGS sequence"/>
</dbReference>
<feature type="compositionally biased region" description="Polar residues" evidence="1">
    <location>
        <begin position="533"/>
        <end position="545"/>
    </location>
</feature>
<feature type="compositionally biased region" description="Polar residues" evidence="1">
    <location>
        <begin position="489"/>
        <end position="503"/>
    </location>
</feature>
<feature type="region of interest" description="Disordered" evidence="1">
    <location>
        <begin position="1171"/>
        <end position="1208"/>
    </location>
</feature>